<dbReference type="KEGG" id="saqi:AXG55_02965"/>
<dbReference type="OrthoDB" id="5288228at2"/>
<gene>
    <name evidence="2" type="ORF">AXG55_02965</name>
</gene>
<keyword evidence="1" id="KW-1133">Transmembrane helix</keyword>
<protein>
    <submittedName>
        <fullName evidence="2">Uncharacterized protein</fullName>
    </submittedName>
</protein>
<sequence>MSKQFKIIVLSLLGVLTLIASICIVFLENKNSFLQPPRLSEVGTASASQEAKTFPIPEIVSSPLKYNAWYVVKLGNIPIGEVVVGVDDLNTGFPSNYAGQFVSRIGSSPLLSILKGDLTYEDSGSYKLQQSLLSQTENGSFKEIQNIWKQEKDSGFLLNKDAGASLQGVIPANMTHAKSKLRFDEFSSVFYFNPKDKRAKTNKIFVPFIGAFLNVQDVDPKYDDDGFLNTGKLTFDGGSELNFMRIEKDRFVDLSKTISDTLIDYGWFSSLNSIKTEFDTLKKSLDSCSSRTASLNSRMIKYLPQSSYLSYRRIINMSHFCVSLNRQLNNKDQESSSQKLMLVSNAVKSLLKENSQELPYFLAYSPDTILFYNDTISFLWPRIASLLAQTAINELENNFELDRSRKSLVGIQLNIANLQPRAVVRAQIQLIDSPINFIIEPFKGSNMNSSSLVEIPNDIQSPLKVYYINGQSFAKKMDIDFNSFCKANKGKIGVDLGDAPQIAINSESVRGVWDLQTRIEVARQFAIKSTIAKGCTDIYFRVPLSMDKAFAKELDLFKSEVLGSENELLLSNNVQKKLWIIPGKYRIVVTSLVTGSVMSAQEFSVTSGVNTNVTAKIN</sequence>
<keyword evidence="1" id="KW-0472">Membrane</keyword>
<organism evidence="2 3">
    <name type="scientific">Silvanigrella aquatica</name>
    <dbReference type="NCBI Taxonomy" id="1915309"/>
    <lineage>
        <taxon>Bacteria</taxon>
        <taxon>Pseudomonadati</taxon>
        <taxon>Bdellovibrionota</taxon>
        <taxon>Oligoflexia</taxon>
        <taxon>Silvanigrellales</taxon>
        <taxon>Silvanigrellaceae</taxon>
        <taxon>Silvanigrella</taxon>
    </lineage>
</organism>
<reference evidence="2 3" key="1">
    <citation type="submission" date="2016-10" db="EMBL/GenBank/DDBJ databases">
        <title>Silvanigrella aquatica sp. nov., isolated from a freshwater lake located in the Black Forest, Germany, description of Silvanigrellaceae fam. nov., Silvanigrellales ord. nov., reclassification of the order Bdellovibrionales in the class Oligoflexia, reclassification of the families Bacteriovoracaceae and Halobacteriovoraceae in the new order Bacteriovoracales ord. nov., and reclassification of the family Pseudobacteriovoracaceae in the order Oligoflexiales.</title>
        <authorList>
            <person name="Hahn M.W."/>
            <person name="Schmidt J."/>
            <person name="Koll U."/>
            <person name="Rohde M."/>
            <person name="Verbag S."/>
            <person name="Pitt A."/>
            <person name="Nakai R."/>
            <person name="Naganuma T."/>
            <person name="Lang E."/>
        </authorList>
    </citation>
    <scope>NUCLEOTIDE SEQUENCE [LARGE SCALE GENOMIC DNA]</scope>
    <source>
        <strain evidence="2 3">MWH-Nonnen-W8red</strain>
    </source>
</reference>
<dbReference type="EMBL" id="CP017834">
    <property type="protein sequence ID" value="APJ02931.1"/>
    <property type="molecule type" value="Genomic_DNA"/>
</dbReference>
<dbReference type="Proteomes" id="UP000184731">
    <property type="component" value="Chromosome"/>
</dbReference>
<evidence type="ECO:0000313" key="2">
    <source>
        <dbReference type="EMBL" id="APJ02931.1"/>
    </source>
</evidence>
<evidence type="ECO:0000313" key="3">
    <source>
        <dbReference type="Proteomes" id="UP000184731"/>
    </source>
</evidence>
<evidence type="ECO:0000256" key="1">
    <source>
        <dbReference type="SAM" id="Phobius"/>
    </source>
</evidence>
<keyword evidence="1" id="KW-0812">Transmembrane</keyword>
<name>A0A1L4CY94_9BACT</name>
<accession>A0A1L4CY94</accession>
<dbReference type="RefSeq" id="WP_148696644.1">
    <property type="nucleotide sequence ID" value="NZ_CP017834.1"/>
</dbReference>
<proteinExistence type="predicted"/>
<dbReference type="AlphaFoldDB" id="A0A1L4CY94"/>
<feature type="transmembrane region" description="Helical" evidence="1">
    <location>
        <begin position="7"/>
        <end position="27"/>
    </location>
</feature>
<keyword evidence="3" id="KW-1185">Reference proteome</keyword>